<dbReference type="AlphaFoldDB" id="A0A0B1SRG3"/>
<organism evidence="3 4">
    <name type="scientific">Oesophagostomum dentatum</name>
    <name type="common">Nodular worm</name>
    <dbReference type="NCBI Taxonomy" id="61180"/>
    <lineage>
        <taxon>Eukaryota</taxon>
        <taxon>Metazoa</taxon>
        <taxon>Ecdysozoa</taxon>
        <taxon>Nematoda</taxon>
        <taxon>Chromadorea</taxon>
        <taxon>Rhabditida</taxon>
        <taxon>Rhabditina</taxon>
        <taxon>Rhabditomorpha</taxon>
        <taxon>Strongyloidea</taxon>
        <taxon>Strongylidae</taxon>
        <taxon>Oesophagostomum</taxon>
    </lineage>
</organism>
<evidence type="ECO:0008006" key="5">
    <source>
        <dbReference type="Google" id="ProtNLM"/>
    </source>
</evidence>
<proteinExistence type="predicted"/>
<feature type="compositionally biased region" description="Polar residues" evidence="2">
    <location>
        <begin position="144"/>
        <end position="154"/>
    </location>
</feature>
<dbReference type="InterPro" id="IPR005312">
    <property type="entry name" value="DUF1759"/>
</dbReference>
<evidence type="ECO:0000313" key="3">
    <source>
        <dbReference type="EMBL" id="KHJ87534.1"/>
    </source>
</evidence>
<evidence type="ECO:0000256" key="1">
    <source>
        <dbReference type="SAM" id="Coils"/>
    </source>
</evidence>
<evidence type="ECO:0000313" key="4">
    <source>
        <dbReference type="Proteomes" id="UP000053660"/>
    </source>
</evidence>
<keyword evidence="1" id="KW-0175">Coiled coil</keyword>
<dbReference type="EMBL" id="KN557535">
    <property type="protein sequence ID" value="KHJ87534.1"/>
    <property type="molecule type" value="Genomic_DNA"/>
</dbReference>
<sequence length="498" mass="56887">MAFIFHRKPITYSAKTLSTLLEKFKTYTEEVSPNGDDKNQYEELTTAVKLISGGIKLVQQSRDALQALVNKLEKEFDELKLKGSRKELANEVEEIDAETRYNEKIAAANDLVYVLEARLTETRTKAQKIARKLGIDSETFEMSTSASSEISGTKRNTDTRTSEEDERLLTPNEAAWLSVDLSESSMAEREEVICRSLKPKQLKLPRFYGEEEEFPEFWAIFETLVHENKVLTTVEKMLLLKDSLKGKAEVVVKGIQLVPKNYQWMTEALKKKYGNKPINRAKVVQKLIDMRPAANNAESCTLVFDRIRMLINQMVSAGQDIRNMQDALWTEKILEKFPYSIVKNVLISTQEKEEIKIEDIMEQLEKQIDAKKYVESRLRNFTKGEYPKKRAENSYNEQDSPAAKSCVFCKSGNHVTGNCKTVTDIQSRRNAIRDEKLCWKCFSNEHSSNQCAKPNCQRCKGSSNDLFDRILMSKEMLASLEAEGTIMGQTKGLSRGNQ</sequence>
<gene>
    <name evidence="3" type="ORF">OESDEN_12689</name>
</gene>
<dbReference type="Pfam" id="PF03564">
    <property type="entry name" value="DUF1759"/>
    <property type="match status" value="1"/>
</dbReference>
<feature type="region of interest" description="Disordered" evidence="2">
    <location>
        <begin position="144"/>
        <end position="167"/>
    </location>
</feature>
<dbReference type="PANTHER" id="PTHR22954">
    <property type="entry name" value="RETROVIRAL PROTEASE-RELATED"/>
    <property type="match status" value="1"/>
</dbReference>
<dbReference type="OrthoDB" id="5864015at2759"/>
<evidence type="ECO:0000256" key="2">
    <source>
        <dbReference type="SAM" id="MobiDB-lite"/>
    </source>
</evidence>
<reference evidence="3 4" key="1">
    <citation type="submission" date="2014-03" db="EMBL/GenBank/DDBJ databases">
        <title>Draft genome of the hookworm Oesophagostomum dentatum.</title>
        <authorList>
            <person name="Mitreva M."/>
        </authorList>
    </citation>
    <scope>NUCLEOTIDE SEQUENCE [LARGE SCALE GENOMIC DNA]</scope>
    <source>
        <strain evidence="3 4">OD-Hann</strain>
    </source>
</reference>
<accession>A0A0B1SRG3</accession>
<dbReference type="Proteomes" id="UP000053660">
    <property type="component" value="Unassembled WGS sequence"/>
</dbReference>
<feature type="coiled-coil region" evidence="1">
    <location>
        <begin position="55"/>
        <end position="82"/>
    </location>
</feature>
<protein>
    <recommendedName>
        <fullName evidence="5">Zinc knuckle</fullName>
    </recommendedName>
</protein>
<dbReference type="PANTHER" id="PTHR22954:SF3">
    <property type="entry name" value="PROTEIN CBG08539"/>
    <property type="match status" value="1"/>
</dbReference>
<keyword evidence="4" id="KW-1185">Reference proteome</keyword>
<name>A0A0B1SRG3_OESDE</name>